<dbReference type="Proteomes" id="UP001219525">
    <property type="component" value="Unassembled WGS sequence"/>
</dbReference>
<gene>
    <name evidence="1" type="ORF">GGX14DRAFT_567272</name>
</gene>
<proteinExistence type="predicted"/>
<accession>A0AAD6VF42</accession>
<keyword evidence="2" id="KW-1185">Reference proteome</keyword>
<comment type="caution">
    <text evidence="1">The sequence shown here is derived from an EMBL/GenBank/DDBJ whole genome shotgun (WGS) entry which is preliminary data.</text>
</comment>
<protein>
    <submittedName>
        <fullName evidence="1">Uncharacterized protein</fullName>
    </submittedName>
</protein>
<sequence>MHRTLCTPLAIEYKTWTSSSSSQTETAEEIKAFLAAFNPSIYSLRVPEKYPDAEYRVLWCSLASPSPSAAPANECEIQICLPGTIDTLLLSTLLHKTIAWSVHRQREQRKQANDVEGLHAIITARAGGVDTILEEDEEGGGWYLEWFFKRAFECVGEFEEDVEDAFKAVEDGLREAKAYV</sequence>
<organism evidence="1 2">
    <name type="scientific">Mycena pura</name>
    <dbReference type="NCBI Taxonomy" id="153505"/>
    <lineage>
        <taxon>Eukaryota</taxon>
        <taxon>Fungi</taxon>
        <taxon>Dikarya</taxon>
        <taxon>Basidiomycota</taxon>
        <taxon>Agaricomycotina</taxon>
        <taxon>Agaricomycetes</taxon>
        <taxon>Agaricomycetidae</taxon>
        <taxon>Agaricales</taxon>
        <taxon>Marasmiineae</taxon>
        <taxon>Mycenaceae</taxon>
        <taxon>Mycena</taxon>
    </lineage>
</organism>
<reference evidence="1" key="1">
    <citation type="submission" date="2023-03" db="EMBL/GenBank/DDBJ databases">
        <title>Massive genome expansion in bonnet fungi (Mycena s.s.) driven by repeated elements and novel gene families across ecological guilds.</title>
        <authorList>
            <consortium name="Lawrence Berkeley National Laboratory"/>
            <person name="Harder C.B."/>
            <person name="Miyauchi S."/>
            <person name="Viragh M."/>
            <person name="Kuo A."/>
            <person name="Thoen E."/>
            <person name="Andreopoulos B."/>
            <person name="Lu D."/>
            <person name="Skrede I."/>
            <person name="Drula E."/>
            <person name="Henrissat B."/>
            <person name="Morin E."/>
            <person name="Kohler A."/>
            <person name="Barry K."/>
            <person name="LaButti K."/>
            <person name="Morin E."/>
            <person name="Salamov A."/>
            <person name="Lipzen A."/>
            <person name="Mereny Z."/>
            <person name="Hegedus B."/>
            <person name="Baldrian P."/>
            <person name="Stursova M."/>
            <person name="Weitz H."/>
            <person name="Taylor A."/>
            <person name="Grigoriev I.V."/>
            <person name="Nagy L.G."/>
            <person name="Martin F."/>
            <person name="Kauserud H."/>
        </authorList>
    </citation>
    <scope>NUCLEOTIDE SEQUENCE</scope>
    <source>
        <strain evidence="1">9144</strain>
    </source>
</reference>
<dbReference type="AlphaFoldDB" id="A0AAD6VF42"/>
<evidence type="ECO:0000313" key="1">
    <source>
        <dbReference type="EMBL" id="KAJ7207965.1"/>
    </source>
</evidence>
<evidence type="ECO:0000313" key="2">
    <source>
        <dbReference type="Proteomes" id="UP001219525"/>
    </source>
</evidence>
<name>A0AAD6VF42_9AGAR</name>
<dbReference type="EMBL" id="JARJCW010000035">
    <property type="protein sequence ID" value="KAJ7207965.1"/>
    <property type="molecule type" value="Genomic_DNA"/>
</dbReference>